<dbReference type="Gene3D" id="1.10.10.60">
    <property type="entry name" value="Homeodomain-like"/>
    <property type="match status" value="1"/>
</dbReference>
<dbReference type="InterPro" id="IPR018062">
    <property type="entry name" value="HTH_AraC-typ_CS"/>
</dbReference>
<dbReference type="PANTHER" id="PTHR11019">
    <property type="entry name" value="HTH-TYPE TRANSCRIPTIONAL REGULATOR NIMR"/>
    <property type="match status" value="1"/>
</dbReference>
<evidence type="ECO:0000259" key="6">
    <source>
        <dbReference type="PROSITE" id="PS01124"/>
    </source>
</evidence>
<dbReference type="InterPro" id="IPR018060">
    <property type="entry name" value="HTH_AraC"/>
</dbReference>
<dbReference type="PRINTS" id="PR00032">
    <property type="entry name" value="HTHARAC"/>
</dbReference>
<dbReference type="EMBL" id="JAJLJH010000001">
    <property type="protein sequence ID" value="MCK9684171.1"/>
    <property type="molecule type" value="Genomic_DNA"/>
</dbReference>
<dbReference type="FunFam" id="1.10.10.60:FF:000132">
    <property type="entry name" value="AraC family transcriptional regulator"/>
    <property type="match status" value="1"/>
</dbReference>
<evidence type="ECO:0000256" key="2">
    <source>
        <dbReference type="ARBA" id="ARBA00023015"/>
    </source>
</evidence>
<feature type="domain" description="HTH araC/xylS-type" evidence="6">
    <location>
        <begin position="162"/>
        <end position="259"/>
    </location>
</feature>
<dbReference type="Proteomes" id="UP001139353">
    <property type="component" value="Unassembled WGS sequence"/>
</dbReference>
<evidence type="ECO:0000256" key="3">
    <source>
        <dbReference type="ARBA" id="ARBA00023125"/>
    </source>
</evidence>
<sequence length="264" mass="28147">MTASTLADTLARLRRGAGPWLVAHASVERTTRVTPPHRHAEGQLFGAARGVLTVGTDAGLWVVPASHAVWVPPQHRHSLRSHGAFDGSSVYVAERACAALPAAACAIRCSGLLRAAIARAATWDGQALDAARQRVADVLVDEIRAAPPEPLGLPLPADPRLMRIARALLDDLADSRGLAEWAGFGALSARTLSRRFAAETGFTFADWRQRARLMRAVEMLAAGTPVTTIALGLGYDNVSAFIAMFRRAHGVTPARYIASRSAHD</sequence>
<keyword evidence="5" id="KW-0804">Transcription</keyword>
<dbReference type="InterPro" id="IPR009057">
    <property type="entry name" value="Homeodomain-like_sf"/>
</dbReference>
<dbReference type="GO" id="GO:0003700">
    <property type="term" value="F:DNA-binding transcription factor activity"/>
    <property type="evidence" value="ECO:0007669"/>
    <property type="project" value="InterPro"/>
</dbReference>
<organism evidence="7 8">
    <name type="scientific">Scleromatobacter humisilvae</name>
    <dbReference type="NCBI Taxonomy" id="2897159"/>
    <lineage>
        <taxon>Bacteria</taxon>
        <taxon>Pseudomonadati</taxon>
        <taxon>Pseudomonadota</taxon>
        <taxon>Betaproteobacteria</taxon>
        <taxon>Burkholderiales</taxon>
        <taxon>Sphaerotilaceae</taxon>
        <taxon>Scleromatobacter</taxon>
    </lineage>
</organism>
<dbReference type="SUPFAM" id="SSF46689">
    <property type="entry name" value="Homeodomain-like"/>
    <property type="match status" value="1"/>
</dbReference>
<keyword evidence="3" id="KW-0238">DNA-binding</keyword>
<evidence type="ECO:0000256" key="4">
    <source>
        <dbReference type="ARBA" id="ARBA00023159"/>
    </source>
</evidence>
<name>A0A9X1YM18_9BURK</name>
<dbReference type="InterPro" id="IPR011051">
    <property type="entry name" value="RmlC_Cupin_sf"/>
</dbReference>
<dbReference type="GO" id="GO:0043565">
    <property type="term" value="F:sequence-specific DNA binding"/>
    <property type="evidence" value="ECO:0007669"/>
    <property type="project" value="InterPro"/>
</dbReference>
<evidence type="ECO:0000256" key="5">
    <source>
        <dbReference type="ARBA" id="ARBA00023163"/>
    </source>
</evidence>
<dbReference type="PROSITE" id="PS00041">
    <property type="entry name" value="HTH_ARAC_FAMILY_1"/>
    <property type="match status" value="1"/>
</dbReference>
<dbReference type="CDD" id="cd06124">
    <property type="entry name" value="cupin_NimR-like_N"/>
    <property type="match status" value="1"/>
</dbReference>
<dbReference type="PROSITE" id="PS01124">
    <property type="entry name" value="HTH_ARAC_FAMILY_2"/>
    <property type="match status" value="1"/>
</dbReference>
<evidence type="ECO:0000313" key="7">
    <source>
        <dbReference type="EMBL" id="MCK9684171.1"/>
    </source>
</evidence>
<comment type="caution">
    <text evidence="7">The sequence shown here is derived from an EMBL/GenBank/DDBJ whole genome shotgun (WGS) entry which is preliminary data.</text>
</comment>
<keyword evidence="8" id="KW-1185">Reference proteome</keyword>
<accession>A0A9X1YM18</accession>
<protein>
    <submittedName>
        <fullName evidence="7">Helix-turn-helix transcriptional regulator</fullName>
    </submittedName>
</protein>
<dbReference type="SUPFAM" id="SSF51182">
    <property type="entry name" value="RmlC-like cupins"/>
    <property type="match status" value="1"/>
</dbReference>
<dbReference type="SMART" id="SM00342">
    <property type="entry name" value="HTH_ARAC"/>
    <property type="match status" value="1"/>
</dbReference>
<keyword evidence="1" id="KW-0678">Repressor</keyword>
<evidence type="ECO:0000256" key="1">
    <source>
        <dbReference type="ARBA" id="ARBA00022491"/>
    </source>
</evidence>
<dbReference type="RefSeq" id="WP_275680205.1">
    <property type="nucleotide sequence ID" value="NZ_JAJLJH010000001.1"/>
</dbReference>
<dbReference type="AlphaFoldDB" id="A0A9X1YM18"/>
<proteinExistence type="predicted"/>
<reference evidence="7" key="1">
    <citation type="submission" date="2021-11" db="EMBL/GenBank/DDBJ databases">
        <title>BS-T2-15 a new species belonging to the Comamonadaceae family isolated from the soil of a French oak forest.</title>
        <authorList>
            <person name="Mieszkin S."/>
            <person name="Alain K."/>
        </authorList>
    </citation>
    <scope>NUCLEOTIDE SEQUENCE</scope>
    <source>
        <strain evidence="7">BS-T2-15</strain>
    </source>
</reference>
<dbReference type="PANTHER" id="PTHR11019:SF159">
    <property type="entry name" value="TRANSCRIPTIONAL REGULATOR-RELATED"/>
    <property type="match status" value="1"/>
</dbReference>
<dbReference type="InterPro" id="IPR003313">
    <property type="entry name" value="AraC-bd"/>
</dbReference>
<dbReference type="Pfam" id="PF02311">
    <property type="entry name" value="AraC_binding"/>
    <property type="match status" value="1"/>
</dbReference>
<evidence type="ECO:0000313" key="8">
    <source>
        <dbReference type="Proteomes" id="UP001139353"/>
    </source>
</evidence>
<gene>
    <name evidence="7" type="ORF">LPC04_00445</name>
</gene>
<keyword evidence="2" id="KW-0805">Transcription regulation</keyword>
<keyword evidence="4" id="KW-0010">Activator</keyword>
<dbReference type="Pfam" id="PF12833">
    <property type="entry name" value="HTH_18"/>
    <property type="match status" value="1"/>
</dbReference>
<dbReference type="InterPro" id="IPR020449">
    <property type="entry name" value="Tscrpt_reg_AraC-type_HTH"/>
</dbReference>